<accession>A0ABW8L6X3</accession>
<feature type="domain" description="Transposase IS30-like HTH" evidence="1">
    <location>
        <begin position="3"/>
        <end position="45"/>
    </location>
</feature>
<evidence type="ECO:0000313" key="2">
    <source>
        <dbReference type="EMBL" id="MFK4000643.1"/>
    </source>
</evidence>
<comment type="caution">
    <text evidence="2">The sequence shown here is derived from an EMBL/GenBank/DDBJ whole genome shotgun (WGS) entry which is preliminary data.</text>
</comment>
<dbReference type="Pfam" id="PF13936">
    <property type="entry name" value="HTH_38"/>
    <property type="match status" value="1"/>
</dbReference>
<evidence type="ECO:0000259" key="1">
    <source>
        <dbReference type="Pfam" id="PF13936"/>
    </source>
</evidence>
<organism evidence="2 3">
    <name type="scientific">Psychrobacter namhaensis</name>
    <dbReference type="NCBI Taxonomy" id="292734"/>
    <lineage>
        <taxon>Bacteria</taxon>
        <taxon>Pseudomonadati</taxon>
        <taxon>Pseudomonadota</taxon>
        <taxon>Gammaproteobacteria</taxon>
        <taxon>Moraxellales</taxon>
        <taxon>Moraxellaceae</taxon>
        <taxon>Psychrobacter</taxon>
    </lineage>
</organism>
<dbReference type="InterPro" id="IPR051917">
    <property type="entry name" value="Transposase-Integrase"/>
</dbReference>
<dbReference type="Gene3D" id="1.10.10.60">
    <property type="entry name" value="Homeodomain-like"/>
    <property type="match status" value="1"/>
</dbReference>
<dbReference type="Proteomes" id="UP001620234">
    <property type="component" value="Unassembled WGS sequence"/>
</dbReference>
<name>A0ABW8L6X3_9GAMM</name>
<evidence type="ECO:0000313" key="3">
    <source>
        <dbReference type="Proteomes" id="UP001620234"/>
    </source>
</evidence>
<protein>
    <submittedName>
        <fullName evidence="2">Transposase</fullName>
    </submittedName>
</protein>
<dbReference type="EMBL" id="JBJDPD010000005">
    <property type="protein sequence ID" value="MFK4000643.1"/>
    <property type="molecule type" value="Genomic_DNA"/>
</dbReference>
<reference evidence="2 3" key="1">
    <citation type="submission" date="2024-11" db="EMBL/GenBank/DDBJ databases">
        <title>The Natural Products Discovery Center: Release of the First 8490 Sequenced Strains for Exploring Actinobacteria Biosynthetic Diversity.</title>
        <authorList>
            <person name="Kalkreuter E."/>
            <person name="Kautsar S.A."/>
            <person name="Yang D."/>
            <person name="Bader C.D."/>
            <person name="Teijaro C.N."/>
            <person name="Fluegel L."/>
            <person name="Davis C.M."/>
            <person name="Simpson J.R."/>
            <person name="Lauterbach L."/>
            <person name="Steele A.D."/>
            <person name="Gui C."/>
            <person name="Meng S."/>
            <person name="Li G."/>
            <person name="Viehrig K."/>
            <person name="Ye F."/>
            <person name="Su P."/>
            <person name="Kiefer A.F."/>
            <person name="Nichols A."/>
            <person name="Cepeda A.J."/>
            <person name="Yan W."/>
            <person name="Fan B."/>
            <person name="Jiang Y."/>
            <person name="Adhikari A."/>
            <person name="Zheng C.-J."/>
            <person name="Schuster L."/>
            <person name="Cowan T.M."/>
            <person name="Smanski M.J."/>
            <person name="Chevrette M.G."/>
            <person name="De Carvalho L.P.S."/>
            <person name="Shen B."/>
        </authorList>
    </citation>
    <scope>NUCLEOTIDE SEQUENCE [LARGE SCALE GENOMIC DNA]</scope>
    <source>
        <strain evidence="2 3">NPDC077433</strain>
    </source>
</reference>
<gene>
    <name evidence="2" type="ORF">ACI2I3_04745</name>
</gene>
<dbReference type="RefSeq" id="WP_404671939.1">
    <property type="nucleotide sequence ID" value="NZ_JBJDPD010000005.1"/>
</dbReference>
<dbReference type="PANTHER" id="PTHR10948">
    <property type="entry name" value="TRANSPOSASE"/>
    <property type="match status" value="1"/>
</dbReference>
<keyword evidence="3" id="KW-1185">Reference proteome</keyword>
<proteinExistence type="predicted"/>
<dbReference type="PANTHER" id="PTHR10948:SF23">
    <property type="entry name" value="TRANSPOSASE INSI FOR INSERTION SEQUENCE ELEMENT IS30A-RELATED"/>
    <property type="match status" value="1"/>
</dbReference>
<sequence>MNYTYLSLGERYQIYALKGARHSIKFIADALGRSPSTISRELRRNKSLRGYRANYADNKAKGRRASNAITIIVDVWDWVVDKLKDG</sequence>
<dbReference type="InterPro" id="IPR025246">
    <property type="entry name" value="IS30-like_HTH"/>
</dbReference>